<dbReference type="InterPro" id="IPR037051">
    <property type="entry name" value="4-carb_acid_sugar_kinase_N_sf"/>
</dbReference>
<name>A0A4V3ISW8_9MICO</name>
<keyword evidence="10" id="KW-1185">Reference proteome</keyword>
<dbReference type="Pfam" id="PF07005">
    <property type="entry name" value="SBD_N"/>
    <property type="match status" value="1"/>
</dbReference>
<dbReference type="AlphaFoldDB" id="A0A4V3ISW8"/>
<dbReference type="Gene3D" id="3.40.50.10840">
    <property type="entry name" value="Putative sugar-binding, N-terminal domain"/>
    <property type="match status" value="1"/>
</dbReference>
<dbReference type="RefSeq" id="WP_134512915.1">
    <property type="nucleotide sequence ID" value="NZ_SOHJ01000002.1"/>
</dbReference>
<dbReference type="EMBL" id="SOHJ01000002">
    <property type="protein sequence ID" value="TFD62561.1"/>
    <property type="molecule type" value="Genomic_DNA"/>
</dbReference>
<feature type="domain" description="Four-carbon acid sugar kinase nucleotide binding" evidence="8">
    <location>
        <begin position="262"/>
        <end position="419"/>
    </location>
</feature>
<gene>
    <name evidence="9" type="ORF">E3T39_01000</name>
</gene>
<evidence type="ECO:0000256" key="6">
    <source>
        <dbReference type="ARBA" id="ARBA00023277"/>
    </source>
</evidence>
<dbReference type="InterPro" id="IPR031475">
    <property type="entry name" value="NBD_C"/>
</dbReference>
<proteinExistence type="inferred from homology"/>
<evidence type="ECO:0000313" key="10">
    <source>
        <dbReference type="Proteomes" id="UP000298170"/>
    </source>
</evidence>
<dbReference type="Gene3D" id="3.40.980.20">
    <property type="entry name" value="Four-carbon acid sugar kinase, nucleotide binding domain"/>
    <property type="match status" value="1"/>
</dbReference>
<dbReference type="SUPFAM" id="SSF142764">
    <property type="entry name" value="YgbK-like"/>
    <property type="match status" value="1"/>
</dbReference>
<keyword evidence="2" id="KW-0808">Transferase</keyword>
<evidence type="ECO:0000256" key="4">
    <source>
        <dbReference type="ARBA" id="ARBA00022777"/>
    </source>
</evidence>
<evidence type="ECO:0000256" key="5">
    <source>
        <dbReference type="ARBA" id="ARBA00022840"/>
    </source>
</evidence>
<dbReference type="GO" id="GO:0005524">
    <property type="term" value="F:ATP binding"/>
    <property type="evidence" value="ECO:0007669"/>
    <property type="project" value="UniProtKB-KW"/>
</dbReference>
<keyword evidence="6" id="KW-0119">Carbohydrate metabolism</keyword>
<accession>A0A4V3ISW8</accession>
<dbReference type="Pfam" id="PF17042">
    <property type="entry name" value="NBD_C"/>
    <property type="match status" value="1"/>
</dbReference>
<keyword evidence="4 9" id="KW-0418">Kinase</keyword>
<evidence type="ECO:0000256" key="3">
    <source>
        <dbReference type="ARBA" id="ARBA00022741"/>
    </source>
</evidence>
<dbReference type="Proteomes" id="UP000298170">
    <property type="component" value="Unassembled WGS sequence"/>
</dbReference>
<comment type="similarity">
    <text evidence="1">Belongs to the four-carbon acid sugar kinase family.</text>
</comment>
<evidence type="ECO:0000313" key="9">
    <source>
        <dbReference type="EMBL" id="TFD62561.1"/>
    </source>
</evidence>
<feature type="domain" description="Four-carbon acid sugar kinase N-terminal" evidence="7">
    <location>
        <begin position="4"/>
        <end position="240"/>
    </location>
</feature>
<organism evidence="9 10">
    <name type="scientific">Cryobacterium suzukii</name>
    <dbReference type="NCBI Taxonomy" id="1259198"/>
    <lineage>
        <taxon>Bacteria</taxon>
        <taxon>Bacillati</taxon>
        <taxon>Actinomycetota</taxon>
        <taxon>Actinomycetes</taxon>
        <taxon>Micrococcales</taxon>
        <taxon>Microbacteriaceae</taxon>
        <taxon>Cryobacterium</taxon>
    </lineage>
</organism>
<reference evidence="9 10" key="1">
    <citation type="submission" date="2019-03" db="EMBL/GenBank/DDBJ databases">
        <title>Genomics of glacier-inhabiting Cryobacterium strains.</title>
        <authorList>
            <person name="Liu Q."/>
            <person name="Xin Y.-H."/>
        </authorList>
    </citation>
    <scope>NUCLEOTIDE SEQUENCE [LARGE SCALE GENOMIC DNA]</scope>
    <source>
        <strain evidence="9 10">Sr39</strain>
    </source>
</reference>
<protein>
    <submittedName>
        <fullName evidence="9">Four-carbon acid sugar kinase family protein</fullName>
    </submittedName>
</protein>
<keyword evidence="5" id="KW-0067">ATP-binding</keyword>
<sequence length="426" mass="44891">MTRIGFLADDLTGAADVLAQAHAFGLDGTLILDASRDLPLGGDVVGIAGPTRSLAGEEFDYAVRSGITRLAAADLEVLLYKVCSTFDSSPTIGSIGRALDLIHEILPEHGPIPVVPAQPEFGRYTAFSQHFGVYQGEVYRLDRHPIMSRHPSTPMSEGDLRLVLAAQLSDGMPPPGLHLSAYAAGLFDAEWARLRSRADIPAFVVDAVDPAHLDSVAAVLLEQHVAPSVVVGSGGIMAALARMKSRQHRFAPSFTAASGPTLVASASASSTTAQQIEHALEGGWVDVPIPVEALTQGEPRGAWVECVERALRDGKDVVAHTLRGSDDPRFGRSSASTAQIGRTVGRLAGLMTRQGLTQDVVVCGGDTSSHALLAMNVTELRVHEQFVTAGPICSTDSASDLAGCRLLLKGGQVGPINTFQRFAGQR</sequence>
<evidence type="ECO:0000256" key="1">
    <source>
        <dbReference type="ARBA" id="ARBA00005715"/>
    </source>
</evidence>
<evidence type="ECO:0000256" key="2">
    <source>
        <dbReference type="ARBA" id="ARBA00022679"/>
    </source>
</evidence>
<dbReference type="GO" id="GO:0016301">
    <property type="term" value="F:kinase activity"/>
    <property type="evidence" value="ECO:0007669"/>
    <property type="project" value="UniProtKB-KW"/>
</dbReference>
<dbReference type="InterPro" id="IPR042213">
    <property type="entry name" value="NBD_C_sf"/>
</dbReference>
<evidence type="ECO:0000259" key="8">
    <source>
        <dbReference type="Pfam" id="PF17042"/>
    </source>
</evidence>
<comment type="caution">
    <text evidence="9">The sequence shown here is derived from an EMBL/GenBank/DDBJ whole genome shotgun (WGS) entry which is preliminary data.</text>
</comment>
<keyword evidence="3" id="KW-0547">Nucleotide-binding</keyword>
<dbReference type="InterPro" id="IPR010737">
    <property type="entry name" value="4-carb_acid_sugar_kinase_N"/>
</dbReference>
<dbReference type="OrthoDB" id="191465at2"/>
<evidence type="ECO:0000259" key="7">
    <source>
        <dbReference type="Pfam" id="PF07005"/>
    </source>
</evidence>